<feature type="domain" description="GOST seven transmembrane" evidence="10">
    <location>
        <begin position="204"/>
        <end position="457"/>
    </location>
</feature>
<evidence type="ECO:0000259" key="10">
    <source>
        <dbReference type="Pfam" id="PF06814"/>
    </source>
</evidence>
<dbReference type="HOGENOM" id="CLU_024065_0_0_1"/>
<protein>
    <submittedName>
        <fullName evidence="12">Uncharacterized protein</fullName>
    </submittedName>
</protein>
<feature type="transmembrane region" description="Helical" evidence="8">
    <location>
        <begin position="208"/>
        <end position="228"/>
    </location>
</feature>
<proteinExistence type="inferred from homology"/>
<feature type="transmembrane region" description="Helical" evidence="8">
    <location>
        <begin position="429"/>
        <end position="450"/>
    </location>
</feature>
<gene>
    <name evidence="12" type="ORF">HETIRDRAFT_468833</name>
</gene>
<dbReference type="RefSeq" id="XP_009540990.1">
    <property type="nucleotide sequence ID" value="XM_009542695.1"/>
</dbReference>
<feature type="region of interest" description="Disordered" evidence="7">
    <location>
        <begin position="517"/>
        <end position="568"/>
    </location>
</feature>
<evidence type="ECO:0000256" key="9">
    <source>
        <dbReference type="SAM" id="SignalP"/>
    </source>
</evidence>
<dbReference type="STRING" id="747525.W4KPQ5"/>
<keyword evidence="5 8" id="KW-1133">Transmembrane helix</keyword>
<evidence type="ECO:0000256" key="4">
    <source>
        <dbReference type="ARBA" id="ARBA00022729"/>
    </source>
</evidence>
<dbReference type="Proteomes" id="UP000030671">
    <property type="component" value="Unassembled WGS sequence"/>
</dbReference>
<dbReference type="GO" id="GO:0042147">
    <property type="term" value="P:retrograde transport, endosome to Golgi"/>
    <property type="evidence" value="ECO:0007669"/>
    <property type="project" value="TreeGrafter"/>
</dbReference>
<dbReference type="AlphaFoldDB" id="W4KPQ5"/>
<feature type="chain" id="PRO_5004845631" evidence="9">
    <location>
        <begin position="20"/>
        <end position="568"/>
    </location>
</feature>
<organism evidence="12 13">
    <name type="scientific">Heterobasidion irregulare (strain TC 32-1)</name>
    <dbReference type="NCBI Taxonomy" id="747525"/>
    <lineage>
        <taxon>Eukaryota</taxon>
        <taxon>Fungi</taxon>
        <taxon>Dikarya</taxon>
        <taxon>Basidiomycota</taxon>
        <taxon>Agaricomycotina</taxon>
        <taxon>Agaricomycetes</taxon>
        <taxon>Russulales</taxon>
        <taxon>Bondarzewiaceae</taxon>
        <taxon>Heterobasidion</taxon>
        <taxon>Heterobasidion annosum species complex</taxon>
    </lineage>
</organism>
<feature type="compositionally biased region" description="Acidic residues" evidence="7">
    <location>
        <begin position="517"/>
        <end position="529"/>
    </location>
</feature>
<evidence type="ECO:0000256" key="3">
    <source>
        <dbReference type="ARBA" id="ARBA00022692"/>
    </source>
</evidence>
<evidence type="ECO:0000259" key="11">
    <source>
        <dbReference type="Pfam" id="PF21902"/>
    </source>
</evidence>
<comment type="similarity">
    <text evidence="2">Belongs to the LU7TM family.</text>
</comment>
<dbReference type="GeneID" id="20677256"/>
<keyword evidence="4 9" id="KW-0732">Signal</keyword>
<keyword evidence="6 8" id="KW-0472">Membrane</keyword>
<feature type="transmembrane region" description="Helical" evidence="8">
    <location>
        <begin position="240"/>
        <end position="261"/>
    </location>
</feature>
<dbReference type="GO" id="GO:0005829">
    <property type="term" value="C:cytosol"/>
    <property type="evidence" value="ECO:0007669"/>
    <property type="project" value="GOC"/>
</dbReference>
<feature type="transmembrane region" description="Helical" evidence="8">
    <location>
        <begin position="314"/>
        <end position="333"/>
    </location>
</feature>
<evidence type="ECO:0000256" key="2">
    <source>
        <dbReference type="ARBA" id="ARBA00007883"/>
    </source>
</evidence>
<feature type="transmembrane region" description="Helical" evidence="8">
    <location>
        <begin position="389"/>
        <end position="409"/>
    </location>
</feature>
<dbReference type="eggNOG" id="KOG2568">
    <property type="taxonomic scope" value="Eukaryota"/>
</dbReference>
<dbReference type="OrthoDB" id="19932at2759"/>
<dbReference type="InterPro" id="IPR009637">
    <property type="entry name" value="GPR107/GPR108-like"/>
</dbReference>
<dbReference type="Pfam" id="PF06814">
    <property type="entry name" value="GOST_TM"/>
    <property type="match status" value="1"/>
</dbReference>
<dbReference type="EMBL" id="KI925454">
    <property type="protein sequence ID" value="ETW87041.1"/>
    <property type="molecule type" value="Genomic_DNA"/>
</dbReference>
<reference evidence="12 13" key="1">
    <citation type="journal article" date="2012" name="New Phytol.">
        <title>Insight into trade-off between wood decay and parasitism from the genome of a fungal forest pathogen.</title>
        <authorList>
            <person name="Olson A."/>
            <person name="Aerts A."/>
            <person name="Asiegbu F."/>
            <person name="Belbahri L."/>
            <person name="Bouzid O."/>
            <person name="Broberg A."/>
            <person name="Canback B."/>
            <person name="Coutinho P.M."/>
            <person name="Cullen D."/>
            <person name="Dalman K."/>
            <person name="Deflorio G."/>
            <person name="van Diepen L.T."/>
            <person name="Dunand C."/>
            <person name="Duplessis S."/>
            <person name="Durling M."/>
            <person name="Gonthier P."/>
            <person name="Grimwood J."/>
            <person name="Fossdal C.G."/>
            <person name="Hansson D."/>
            <person name="Henrissat B."/>
            <person name="Hietala A."/>
            <person name="Himmelstrand K."/>
            <person name="Hoffmeister D."/>
            <person name="Hogberg N."/>
            <person name="James T.Y."/>
            <person name="Karlsson M."/>
            <person name="Kohler A."/>
            <person name="Kues U."/>
            <person name="Lee Y.H."/>
            <person name="Lin Y.C."/>
            <person name="Lind M."/>
            <person name="Lindquist E."/>
            <person name="Lombard V."/>
            <person name="Lucas S."/>
            <person name="Lunden K."/>
            <person name="Morin E."/>
            <person name="Murat C."/>
            <person name="Park J."/>
            <person name="Raffaello T."/>
            <person name="Rouze P."/>
            <person name="Salamov A."/>
            <person name="Schmutz J."/>
            <person name="Solheim H."/>
            <person name="Stahlberg J."/>
            <person name="Velez H."/>
            <person name="de Vries R.P."/>
            <person name="Wiebenga A."/>
            <person name="Woodward S."/>
            <person name="Yakovlev I."/>
            <person name="Garbelotto M."/>
            <person name="Martin F."/>
            <person name="Grigoriev I.V."/>
            <person name="Stenlid J."/>
        </authorList>
    </citation>
    <scope>NUCLEOTIDE SEQUENCE [LARGE SCALE GENOMIC DNA]</scope>
    <source>
        <strain evidence="12 13">TC 32-1</strain>
    </source>
</reference>
<feature type="transmembrane region" description="Helical" evidence="8">
    <location>
        <begin position="345"/>
        <end position="368"/>
    </location>
</feature>
<evidence type="ECO:0000256" key="1">
    <source>
        <dbReference type="ARBA" id="ARBA00004141"/>
    </source>
</evidence>
<evidence type="ECO:0000256" key="5">
    <source>
        <dbReference type="ARBA" id="ARBA00022989"/>
    </source>
</evidence>
<feature type="transmembrane region" description="Helical" evidence="8">
    <location>
        <begin position="273"/>
        <end position="302"/>
    </location>
</feature>
<evidence type="ECO:0000313" key="13">
    <source>
        <dbReference type="Proteomes" id="UP000030671"/>
    </source>
</evidence>
<evidence type="ECO:0000256" key="7">
    <source>
        <dbReference type="SAM" id="MobiDB-lite"/>
    </source>
</evidence>
<feature type="signal peptide" evidence="9">
    <location>
        <begin position="1"/>
        <end position="19"/>
    </location>
</feature>
<dbReference type="KEGG" id="hir:HETIRDRAFT_468833"/>
<evidence type="ECO:0000256" key="6">
    <source>
        <dbReference type="ARBA" id="ARBA00023136"/>
    </source>
</evidence>
<dbReference type="Pfam" id="PF21902">
    <property type="entry name" value="PTM1-like_N"/>
    <property type="match status" value="1"/>
</dbReference>
<dbReference type="FunCoup" id="W4KPQ5">
    <property type="interactions" value="413"/>
</dbReference>
<dbReference type="PANTHER" id="PTHR21229:SF1">
    <property type="entry name" value="GH17801P"/>
    <property type="match status" value="1"/>
</dbReference>
<name>W4KPQ5_HETIT</name>
<evidence type="ECO:0000256" key="8">
    <source>
        <dbReference type="SAM" id="Phobius"/>
    </source>
</evidence>
<evidence type="ECO:0000313" key="12">
    <source>
        <dbReference type="EMBL" id="ETW87041.1"/>
    </source>
</evidence>
<sequence length="568" mass="64272">MLRSFALLSILSAASAVVAYDVPLLDTDYSRQICSGMWSNSKTYLNVSFDSTSQGQVAMVIYEWKDSPYLGKVTSKVDDYLPKTYVCTSDAVRGGFCSQSQLGRFILDLPEGRSINDTSFWSARRQDGSFNPSPSGIHWYREPIQYLVRKTGYYCVAVVPVTVLQSSTRDVITRQNSTSVHPEYKGNVHFHNTFDGQLPATDYPKVNFYLAMFIVYAVLGGAWAWLCYRHLSELLPIQYYLSGLVGFLVIEMIANLAYYRYLNAHGKGTTSTVFLFVVAILDAGRNSLSFFMLLVVSLGLSVVRDELGRTMRKCQLLAGAHFIFGVLYAVGIVELEFESTSALVLLMFVIPLAFTLSGFLMWILYSLNATISQLKARKQHYKLRMFQRLHYILLFVVVVVVIFFVVSSLSFSGRLAEDYAAKTWKYRWWLLDGWLALLFLVAFVLIAYLWRPSANNRRLMMSDELAQDDDDAEDYDLESMQRRTMSRPRDDDEATLVGAHHGANPLHDDAVVFEIGDEDAHDLSDDEDDVAKQRSARRASPQHHEDGSDDERDGLMSGGDAPRKNRDD</sequence>
<dbReference type="PANTHER" id="PTHR21229">
    <property type="entry name" value="LUNG SEVEN TRANSMEMBRANE RECEPTOR"/>
    <property type="match status" value="1"/>
</dbReference>
<keyword evidence="3 8" id="KW-0812">Transmembrane</keyword>
<dbReference type="GO" id="GO:0005794">
    <property type="term" value="C:Golgi apparatus"/>
    <property type="evidence" value="ECO:0007669"/>
    <property type="project" value="TreeGrafter"/>
</dbReference>
<dbReference type="InterPro" id="IPR053937">
    <property type="entry name" value="GOST_TM"/>
</dbReference>
<comment type="subcellular location">
    <subcellularLocation>
        <location evidence="1">Membrane</location>
        <topology evidence="1">Multi-pass membrane protein</topology>
    </subcellularLocation>
</comment>
<dbReference type="InParanoid" id="W4KPQ5"/>
<dbReference type="InterPro" id="IPR053938">
    <property type="entry name" value="PTM1-like_N"/>
</dbReference>
<accession>W4KPQ5</accession>
<feature type="domain" description="PTM1-like N-terminal" evidence="11">
    <location>
        <begin position="31"/>
        <end position="160"/>
    </location>
</feature>
<keyword evidence="13" id="KW-1185">Reference proteome</keyword>
<dbReference type="GO" id="GO:0016020">
    <property type="term" value="C:membrane"/>
    <property type="evidence" value="ECO:0007669"/>
    <property type="project" value="UniProtKB-SubCell"/>
</dbReference>